<reference evidence="1" key="1">
    <citation type="submission" date="2020-03" db="EMBL/GenBank/DDBJ databases">
        <title>The deep terrestrial virosphere.</title>
        <authorList>
            <person name="Holmfeldt K."/>
            <person name="Nilsson E."/>
            <person name="Simone D."/>
            <person name="Lopez-Fernandez M."/>
            <person name="Wu X."/>
            <person name="de Brujin I."/>
            <person name="Lundin D."/>
            <person name="Andersson A."/>
            <person name="Bertilsson S."/>
            <person name="Dopson M."/>
        </authorList>
    </citation>
    <scope>NUCLEOTIDE SEQUENCE</scope>
    <source>
        <strain evidence="1">TM448A04212</strain>
    </source>
</reference>
<evidence type="ECO:0008006" key="2">
    <source>
        <dbReference type="Google" id="ProtNLM"/>
    </source>
</evidence>
<evidence type="ECO:0000313" key="1">
    <source>
        <dbReference type="EMBL" id="QJA53932.1"/>
    </source>
</evidence>
<dbReference type="AlphaFoldDB" id="A0A6H2A2J4"/>
<sequence length="94" mass="10631">MTVWIKQGVLGDLQPVAQKGFGRFANLADSKNEDTFVTSLREGNHCNGSFHSIGLAFDIKKYKFVTITECRSAIGPGWDIVNEVDHWHFEYDPK</sequence>
<proteinExistence type="predicted"/>
<gene>
    <name evidence="1" type="ORF">TM448A04212_0009</name>
</gene>
<accession>A0A6H2A2J4</accession>
<protein>
    <recommendedName>
        <fullName evidence="2">Peptidase</fullName>
    </recommendedName>
</protein>
<organism evidence="1">
    <name type="scientific">viral metagenome</name>
    <dbReference type="NCBI Taxonomy" id="1070528"/>
    <lineage>
        <taxon>unclassified sequences</taxon>
        <taxon>metagenomes</taxon>
        <taxon>organismal metagenomes</taxon>
    </lineage>
</organism>
<name>A0A6H2A2J4_9ZZZZ</name>
<dbReference type="EMBL" id="MT144463">
    <property type="protein sequence ID" value="QJA53932.1"/>
    <property type="molecule type" value="Genomic_DNA"/>
</dbReference>